<evidence type="ECO:0000256" key="1">
    <source>
        <dbReference type="SAM" id="Coils"/>
    </source>
</evidence>
<sequence length="377" mass="42299">MADLTDIHRDLRGEYMCPRLEYMCRGLCFFLQNQTTLANLLDATRLALSVRGITVLARGRAIGGAMHEQLIDQLTLGLWILWEWYHVLWGLRGIRLVGFHMIPIFHAIWFTKGFVMVVVGVILGITWFYFMLDVGDDGFYDAGFKVFRLTLLGDFDLWELEGLVPHWLLAQDNQILPQDPQVTQYHVVILAGFVAVSVGVTVTLMNLFIGVLGSAYDVVEDQAEVLLTQARAQMILEYQSLLRPLPGCWARLPWAPPAHAGGENGYSLCRGHCSGASLAGDAGSGEKQEYVWILTPADESAVEEWSLRTFMRKESAEVKCGLKEARDDVVGKLKQHMDAITRDNEALKQDTENIKKDVQDIKNGIQNLLSKLSEMGI</sequence>
<protein>
    <recommendedName>
        <fullName evidence="4">Ion transport domain-containing protein</fullName>
    </recommendedName>
</protein>
<gene>
    <name evidence="3" type="ORF">PBAH0796_LOCUS22353</name>
</gene>
<reference evidence="3" key="1">
    <citation type="submission" date="2021-01" db="EMBL/GenBank/DDBJ databases">
        <authorList>
            <person name="Corre E."/>
            <person name="Pelletier E."/>
            <person name="Niang G."/>
            <person name="Scheremetjew M."/>
            <person name="Finn R."/>
            <person name="Kale V."/>
            <person name="Holt S."/>
            <person name="Cochrane G."/>
            <person name="Meng A."/>
            <person name="Brown T."/>
            <person name="Cohen L."/>
        </authorList>
    </citation>
    <scope>NUCLEOTIDE SEQUENCE</scope>
    <source>
        <strain evidence="3">Pbaha01</strain>
    </source>
</reference>
<feature type="coiled-coil region" evidence="1">
    <location>
        <begin position="330"/>
        <end position="357"/>
    </location>
</feature>
<dbReference type="EMBL" id="HBEG01036578">
    <property type="protein sequence ID" value="CAD8375478.1"/>
    <property type="molecule type" value="Transcribed_RNA"/>
</dbReference>
<accession>A0A7S0AW47</accession>
<keyword evidence="2" id="KW-0812">Transmembrane</keyword>
<organism evidence="3">
    <name type="scientific">Pyrodinium bahamense</name>
    <dbReference type="NCBI Taxonomy" id="73915"/>
    <lineage>
        <taxon>Eukaryota</taxon>
        <taxon>Sar</taxon>
        <taxon>Alveolata</taxon>
        <taxon>Dinophyceae</taxon>
        <taxon>Gonyaulacales</taxon>
        <taxon>Pyrocystaceae</taxon>
        <taxon>Pyrodinium</taxon>
    </lineage>
</organism>
<evidence type="ECO:0000256" key="2">
    <source>
        <dbReference type="SAM" id="Phobius"/>
    </source>
</evidence>
<proteinExistence type="predicted"/>
<keyword evidence="2" id="KW-1133">Transmembrane helix</keyword>
<feature type="transmembrane region" description="Helical" evidence="2">
    <location>
        <begin position="109"/>
        <end position="130"/>
    </location>
</feature>
<evidence type="ECO:0008006" key="4">
    <source>
        <dbReference type="Google" id="ProtNLM"/>
    </source>
</evidence>
<feature type="transmembrane region" description="Helical" evidence="2">
    <location>
        <begin position="185"/>
        <end position="209"/>
    </location>
</feature>
<keyword evidence="1" id="KW-0175">Coiled coil</keyword>
<keyword evidence="2" id="KW-0472">Membrane</keyword>
<evidence type="ECO:0000313" key="3">
    <source>
        <dbReference type="EMBL" id="CAD8375478.1"/>
    </source>
</evidence>
<name>A0A7S0AW47_9DINO</name>
<dbReference type="AlphaFoldDB" id="A0A7S0AW47"/>